<sequence>MLAPREGSGSKMTAFVVWPLGPDRGGGAFLTFGVWDSLNRDWVAVQVGAATAWVWDSLNRDWVAVQVGAATAWEKDFPGWISRLDLRGGGISTLRRLYCSRWRGPWLRATCTFPVISWVCHHSWRKLVVRLWACHGCPPPQLAQVGGSSLGLGQSPDGCPPPHETHFRRAVHLDCACPYR</sequence>
<comment type="caution">
    <text evidence="1">The sequence shown here is derived from an EMBL/GenBank/DDBJ whole genome shotgun (WGS) entry which is preliminary data.</text>
</comment>
<dbReference type="Proteomes" id="UP001458880">
    <property type="component" value="Unassembled WGS sequence"/>
</dbReference>
<name>A0AAW1KLF4_POPJA</name>
<proteinExistence type="predicted"/>
<evidence type="ECO:0000313" key="1">
    <source>
        <dbReference type="EMBL" id="KAK9720027.1"/>
    </source>
</evidence>
<accession>A0AAW1KLF4</accession>
<dbReference type="EMBL" id="JASPKY010000214">
    <property type="protein sequence ID" value="KAK9720027.1"/>
    <property type="molecule type" value="Genomic_DNA"/>
</dbReference>
<evidence type="ECO:0000313" key="2">
    <source>
        <dbReference type="Proteomes" id="UP001458880"/>
    </source>
</evidence>
<gene>
    <name evidence="1" type="ORF">QE152_g22297</name>
</gene>
<reference evidence="1 2" key="1">
    <citation type="journal article" date="2024" name="BMC Genomics">
        <title>De novo assembly and annotation of Popillia japonica's genome with initial clues to its potential as an invasive pest.</title>
        <authorList>
            <person name="Cucini C."/>
            <person name="Boschi S."/>
            <person name="Funari R."/>
            <person name="Cardaioli E."/>
            <person name="Iannotti N."/>
            <person name="Marturano G."/>
            <person name="Paoli F."/>
            <person name="Bruttini M."/>
            <person name="Carapelli A."/>
            <person name="Frati F."/>
            <person name="Nardi F."/>
        </authorList>
    </citation>
    <scope>NUCLEOTIDE SEQUENCE [LARGE SCALE GENOMIC DNA]</scope>
    <source>
        <strain evidence="1">DMR45628</strain>
    </source>
</reference>
<dbReference type="AlphaFoldDB" id="A0AAW1KLF4"/>
<protein>
    <submittedName>
        <fullName evidence="1">Uncharacterized protein</fullName>
    </submittedName>
</protein>
<organism evidence="1 2">
    <name type="scientific">Popillia japonica</name>
    <name type="common">Japanese beetle</name>
    <dbReference type="NCBI Taxonomy" id="7064"/>
    <lineage>
        <taxon>Eukaryota</taxon>
        <taxon>Metazoa</taxon>
        <taxon>Ecdysozoa</taxon>
        <taxon>Arthropoda</taxon>
        <taxon>Hexapoda</taxon>
        <taxon>Insecta</taxon>
        <taxon>Pterygota</taxon>
        <taxon>Neoptera</taxon>
        <taxon>Endopterygota</taxon>
        <taxon>Coleoptera</taxon>
        <taxon>Polyphaga</taxon>
        <taxon>Scarabaeiformia</taxon>
        <taxon>Scarabaeidae</taxon>
        <taxon>Rutelinae</taxon>
        <taxon>Popillia</taxon>
    </lineage>
</organism>
<keyword evidence="2" id="KW-1185">Reference proteome</keyword>